<dbReference type="Proteomes" id="UP000193240">
    <property type="component" value="Unassembled WGS sequence"/>
</dbReference>
<accession>A0A1Y2LZ93</accession>
<sequence length="121" mass="13296">MRSYSSPMLSLSWKRGPNEAADSWPSLRLALDKTTPLVVDRQTINTLPAHRLRRLAPELTGPQSTGASALEQQHRPNSAGRRKPHGSLQPPVQPPFQPSGLVTGNVLLLCSIRTIQMAKRT</sequence>
<feature type="region of interest" description="Disordered" evidence="1">
    <location>
        <begin position="1"/>
        <end position="24"/>
    </location>
</feature>
<reference evidence="2 3" key="1">
    <citation type="journal article" date="2017" name="Genome Announc.">
        <title>Genome sequence of the saprophytic ascomycete Epicoccum nigrum ICMP 19927 strain isolated from New Zealand.</title>
        <authorList>
            <person name="Fokin M."/>
            <person name="Fleetwood D."/>
            <person name="Weir B.S."/>
            <person name="Villas-Boas S.G."/>
        </authorList>
    </citation>
    <scope>NUCLEOTIDE SEQUENCE [LARGE SCALE GENOMIC DNA]</scope>
    <source>
        <strain evidence="2 3">ICMP 19927</strain>
    </source>
</reference>
<name>A0A1Y2LZ93_EPING</name>
<organism evidence="2 3">
    <name type="scientific">Epicoccum nigrum</name>
    <name type="common">Soil fungus</name>
    <name type="synonym">Epicoccum purpurascens</name>
    <dbReference type="NCBI Taxonomy" id="105696"/>
    <lineage>
        <taxon>Eukaryota</taxon>
        <taxon>Fungi</taxon>
        <taxon>Dikarya</taxon>
        <taxon>Ascomycota</taxon>
        <taxon>Pezizomycotina</taxon>
        <taxon>Dothideomycetes</taxon>
        <taxon>Pleosporomycetidae</taxon>
        <taxon>Pleosporales</taxon>
        <taxon>Pleosporineae</taxon>
        <taxon>Didymellaceae</taxon>
        <taxon>Epicoccum</taxon>
    </lineage>
</organism>
<feature type="region of interest" description="Disordered" evidence="1">
    <location>
        <begin position="50"/>
        <end position="99"/>
    </location>
</feature>
<proteinExistence type="predicted"/>
<dbReference type="AlphaFoldDB" id="A0A1Y2LZ93"/>
<dbReference type="InParanoid" id="A0A1Y2LZ93"/>
<evidence type="ECO:0000313" key="2">
    <source>
        <dbReference type="EMBL" id="OSS48507.1"/>
    </source>
</evidence>
<feature type="compositionally biased region" description="Polar residues" evidence="1">
    <location>
        <begin position="61"/>
        <end position="71"/>
    </location>
</feature>
<evidence type="ECO:0000256" key="1">
    <source>
        <dbReference type="SAM" id="MobiDB-lite"/>
    </source>
</evidence>
<keyword evidence="3" id="KW-1185">Reference proteome</keyword>
<evidence type="ECO:0000313" key="3">
    <source>
        <dbReference type="Proteomes" id="UP000193240"/>
    </source>
</evidence>
<dbReference type="EMBL" id="KZ107846">
    <property type="protein sequence ID" value="OSS48507.1"/>
    <property type="molecule type" value="Genomic_DNA"/>
</dbReference>
<protein>
    <submittedName>
        <fullName evidence="2">Uncharacterized protein</fullName>
    </submittedName>
</protein>
<gene>
    <name evidence="2" type="ORF">B5807_07690</name>
</gene>